<dbReference type="AlphaFoldDB" id="A0AAV8VE90"/>
<evidence type="ECO:0000259" key="1">
    <source>
        <dbReference type="Pfam" id="PF17921"/>
    </source>
</evidence>
<dbReference type="EMBL" id="JANEYG010000131">
    <property type="protein sequence ID" value="KAJ8912396.1"/>
    <property type="molecule type" value="Genomic_DNA"/>
</dbReference>
<evidence type="ECO:0000313" key="2">
    <source>
        <dbReference type="EMBL" id="KAJ8912396.1"/>
    </source>
</evidence>
<dbReference type="Proteomes" id="UP001159042">
    <property type="component" value="Unassembled WGS sequence"/>
</dbReference>
<protein>
    <recommendedName>
        <fullName evidence="1">Integrase zinc-binding domain-containing protein</fullName>
    </recommendedName>
</protein>
<accession>A0AAV8VE90</accession>
<dbReference type="InterPro" id="IPR008042">
    <property type="entry name" value="Retrotrans_Pao"/>
</dbReference>
<dbReference type="Pfam" id="PF17921">
    <property type="entry name" value="Integrase_H2C2"/>
    <property type="match status" value="1"/>
</dbReference>
<name>A0AAV8VE90_9CUCU</name>
<dbReference type="Gene3D" id="1.10.340.70">
    <property type="match status" value="1"/>
</dbReference>
<dbReference type="Pfam" id="PF05380">
    <property type="entry name" value="Peptidase_A17"/>
    <property type="match status" value="1"/>
</dbReference>
<feature type="domain" description="Integrase zinc-binding" evidence="1">
    <location>
        <begin position="152"/>
        <end position="202"/>
    </location>
</feature>
<gene>
    <name evidence="2" type="ORF">NQ315_013462</name>
</gene>
<evidence type="ECO:0000313" key="3">
    <source>
        <dbReference type="Proteomes" id="UP001159042"/>
    </source>
</evidence>
<reference evidence="2 3" key="1">
    <citation type="journal article" date="2023" name="Insect Mol. Biol.">
        <title>Genome sequencing provides insights into the evolution of gene families encoding plant cell wall-degrading enzymes in longhorned beetles.</title>
        <authorList>
            <person name="Shin N.R."/>
            <person name="Okamura Y."/>
            <person name="Kirsch R."/>
            <person name="Pauchet Y."/>
        </authorList>
    </citation>
    <scope>NUCLEOTIDE SEQUENCE [LARGE SCALE GENOMIC DNA]</scope>
    <source>
        <strain evidence="2">EAD_L_NR</strain>
    </source>
</reference>
<dbReference type="PANTHER" id="PTHR47331">
    <property type="entry name" value="PHD-TYPE DOMAIN-CONTAINING PROTEIN"/>
    <property type="match status" value="1"/>
</dbReference>
<dbReference type="InterPro" id="IPR041588">
    <property type="entry name" value="Integrase_H2C2"/>
</dbReference>
<sequence>MAKIFMQRLWQLKVSWDEPLPSDITKEWQSYFNNLNLLNTYSVPRHVRVIAYILRFKNNATSRNIKQLGPLTSSELNLSLMTLIKIVQNECFGNEISDLSIKRSVNNKSKLLKLNPFMDKGILRVGGRIKHSPFAIDKKHPIVLPNDHVFSKLLVEYEHKRLLHAGPQALLASLRERFWILSGRNLVRKIVRNCMTCFRSNPGENVEYLMADLPSQLANFQDCSSGY</sequence>
<organism evidence="2 3">
    <name type="scientific">Exocentrus adspersus</name>
    <dbReference type="NCBI Taxonomy" id="1586481"/>
    <lineage>
        <taxon>Eukaryota</taxon>
        <taxon>Metazoa</taxon>
        <taxon>Ecdysozoa</taxon>
        <taxon>Arthropoda</taxon>
        <taxon>Hexapoda</taxon>
        <taxon>Insecta</taxon>
        <taxon>Pterygota</taxon>
        <taxon>Neoptera</taxon>
        <taxon>Endopterygota</taxon>
        <taxon>Coleoptera</taxon>
        <taxon>Polyphaga</taxon>
        <taxon>Cucujiformia</taxon>
        <taxon>Chrysomeloidea</taxon>
        <taxon>Cerambycidae</taxon>
        <taxon>Lamiinae</taxon>
        <taxon>Acanthocinini</taxon>
        <taxon>Exocentrus</taxon>
    </lineage>
</organism>
<proteinExistence type="predicted"/>
<keyword evidence="3" id="KW-1185">Reference proteome</keyword>
<dbReference type="PANTHER" id="PTHR47331:SF6">
    <property type="entry name" value="DOUBLECORTIN DOMAIN-CONTAINING PROTEIN"/>
    <property type="match status" value="1"/>
</dbReference>
<comment type="caution">
    <text evidence="2">The sequence shown here is derived from an EMBL/GenBank/DDBJ whole genome shotgun (WGS) entry which is preliminary data.</text>
</comment>